<gene>
    <name evidence="1" type="ORF">B1A_15783</name>
</gene>
<sequence>GRVDFGIRFFGIPGGYEFSTIVADLLQLSKSAPDLSPETISQLAALDSEVVMRVFVTPTSPLLPAGGIPGSPDGDGLIHGDG</sequence>
<reference evidence="1" key="1">
    <citation type="submission" date="2013-08" db="EMBL/GenBank/DDBJ databases">
        <authorList>
            <person name="Mendez C."/>
            <person name="Richter M."/>
            <person name="Ferrer M."/>
            <person name="Sanchez J."/>
        </authorList>
    </citation>
    <scope>NUCLEOTIDE SEQUENCE</scope>
</reference>
<organism evidence="1">
    <name type="scientific">mine drainage metagenome</name>
    <dbReference type="NCBI Taxonomy" id="410659"/>
    <lineage>
        <taxon>unclassified sequences</taxon>
        <taxon>metagenomes</taxon>
        <taxon>ecological metagenomes</taxon>
    </lineage>
</organism>
<dbReference type="PANTHER" id="PTHR37170">
    <property type="entry name" value="GLUTAREDOXIN-RELATED"/>
    <property type="match status" value="1"/>
</dbReference>
<protein>
    <submittedName>
        <fullName evidence="1">Glutaredoxin-like domain protein</fullName>
    </submittedName>
</protein>
<dbReference type="PANTHER" id="PTHR37170:SF1">
    <property type="entry name" value="GLUTAREDOXIN-LIKE PROTEIN"/>
    <property type="match status" value="1"/>
</dbReference>
<evidence type="ECO:0000313" key="1">
    <source>
        <dbReference type="EMBL" id="EQD42804.1"/>
    </source>
</evidence>
<reference evidence="1" key="2">
    <citation type="journal article" date="2014" name="ISME J.">
        <title>Microbial stratification in low pH oxic and suboxic macroscopic growths along an acid mine drainage.</title>
        <authorList>
            <person name="Mendez-Garcia C."/>
            <person name="Mesa V."/>
            <person name="Sprenger R.R."/>
            <person name="Richter M."/>
            <person name="Diez M.S."/>
            <person name="Solano J."/>
            <person name="Bargiela R."/>
            <person name="Golyshina O.V."/>
            <person name="Manteca A."/>
            <person name="Ramos J.L."/>
            <person name="Gallego J.R."/>
            <person name="Llorente I."/>
            <person name="Martins Dos Santos V.A."/>
            <person name="Jensen O.N."/>
            <person name="Pelaez A.I."/>
            <person name="Sanchez J."/>
            <person name="Ferrer M."/>
        </authorList>
    </citation>
    <scope>NUCLEOTIDE SEQUENCE</scope>
</reference>
<comment type="caution">
    <text evidence="1">The sequence shown here is derived from an EMBL/GenBank/DDBJ whole genome shotgun (WGS) entry which is preliminary data.</text>
</comment>
<dbReference type="EMBL" id="AUZX01011584">
    <property type="protein sequence ID" value="EQD42804.1"/>
    <property type="molecule type" value="Genomic_DNA"/>
</dbReference>
<dbReference type="Gene3D" id="3.40.30.80">
    <property type="match status" value="1"/>
</dbReference>
<proteinExistence type="predicted"/>
<accession>T1APZ1</accession>
<name>T1APZ1_9ZZZZ</name>
<feature type="non-terminal residue" evidence="1">
    <location>
        <position position="1"/>
    </location>
</feature>
<dbReference type="SUPFAM" id="SSF52833">
    <property type="entry name" value="Thioredoxin-like"/>
    <property type="match status" value="1"/>
</dbReference>
<dbReference type="InterPro" id="IPR036249">
    <property type="entry name" value="Thioredoxin-like_sf"/>
</dbReference>
<dbReference type="AlphaFoldDB" id="T1APZ1"/>